<dbReference type="GO" id="GO:0005737">
    <property type="term" value="C:cytoplasm"/>
    <property type="evidence" value="ECO:0007669"/>
    <property type="project" value="TreeGrafter"/>
</dbReference>
<dbReference type="Proteomes" id="UP000095280">
    <property type="component" value="Unplaced"/>
</dbReference>
<dbReference type="Gene3D" id="1.10.8.1120">
    <property type="entry name" value="Histone RNA hairpin-binding protein RNA-binding domain"/>
    <property type="match status" value="1"/>
</dbReference>
<dbReference type="PANTHER" id="PTHR17408:SF0">
    <property type="entry name" value="HISTONE RNA HAIRPIN-BINDING PROTEIN"/>
    <property type="match status" value="1"/>
</dbReference>
<proteinExistence type="inferred from homology"/>
<reference evidence="6" key="1">
    <citation type="submission" date="2016-11" db="UniProtKB">
        <authorList>
            <consortium name="WormBaseParasite"/>
        </authorList>
    </citation>
    <scope>IDENTIFICATION</scope>
</reference>
<evidence type="ECO:0000259" key="4">
    <source>
        <dbReference type="Pfam" id="PF15247"/>
    </source>
</evidence>
<sequence>LPDKTAILIPPVILQHSSPKPSRELNVNLKNPKSPMETRHRKAASPQRRRDTSRSRSRISRPSLPASAAASSSPAGRGGRRHGFAGGRNSLAGGVPRHLRYDPSIELRQVKERIPMYTDWAKQDELFETTRLDRQRYEAKQAQKRLSQSLNSSVGGNLNSSLNSNASDGSCFEMEDDEAVLLRRQRDIDKSKNLTAYANYVKSVPKPLREKGDPRTPNKFVRMSRRAWDGCVKQWKLQLHRWDDAVSSSAGISPRSSPSSTPPPPPAKLPADDEDGDSRTLTAAPAATSSVQPDALHSGLTSDVQGLAVGAACPRLTRKRSSALTDSPSKKLKH</sequence>
<feature type="domain" description="Histone RNA hairpin-binding protein RNA-binding" evidence="4">
    <location>
        <begin position="177"/>
        <end position="244"/>
    </location>
</feature>
<keyword evidence="5" id="KW-1185">Reference proteome</keyword>
<evidence type="ECO:0000256" key="1">
    <source>
        <dbReference type="ARBA" id="ARBA00006151"/>
    </source>
</evidence>
<dbReference type="GO" id="GO:0071207">
    <property type="term" value="F:histone pre-mRNA stem-loop binding"/>
    <property type="evidence" value="ECO:0007669"/>
    <property type="project" value="TreeGrafter"/>
</dbReference>
<dbReference type="InterPro" id="IPR026502">
    <property type="entry name" value="SLBP1/SLBP2"/>
</dbReference>
<dbReference type="PANTHER" id="PTHR17408">
    <property type="entry name" value="HISTONE RNA HAIRPIN-BINDING PROTEIN"/>
    <property type="match status" value="1"/>
</dbReference>
<feature type="region of interest" description="Disordered" evidence="3">
    <location>
        <begin position="1"/>
        <end position="97"/>
    </location>
</feature>
<keyword evidence="2" id="KW-0694">RNA-binding</keyword>
<evidence type="ECO:0000256" key="3">
    <source>
        <dbReference type="SAM" id="MobiDB-lite"/>
    </source>
</evidence>
<accession>A0A1I8HZD9</accession>
<evidence type="ECO:0000313" key="5">
    <source>
        <dbReference type="Proteomes" id="UP000095280"/>
    </source>
</evidence>
<feature type="compositionally biased region" description="Low complexity" evidence="3">
    <location>
        <begin position="60"/>
        <end position="75"/>
    </location>
</feature>
<dbReference type="FunFam" id="1.10.8.1120:FF:000001">
    <property type="entry name" value="Histone RNA hairpin-binding protein-like"/>
    <property type="match status" value="1"/>
</dbReference>
<evidence type="ECO:0000313" key="6">
    <source>
        <dbReference type="WBParaSite" id="maker-uti_cns_0008903-snap-gene-0.18-mRNA-1"/>
    </source>
</evidence>
<protein>
    <submittedName>
        <fullName evidence="6">SLBP_RNA_bind domain-containing protein</fullName>
    </submittedName>
</protein>
<dbReference type="GO" id="GO:0006398">
    <property type="term" value="P:mRNA 3'-end processing by stem-loop binding and cleavage"/>
    <property type="evidence" value="ECO:0007669"/>
    <property type="project" value="TreeGrafter"/>
</dbReference>
<dbReference type="GO" id="GO:0071204">
    <property type="term" value="C:histone pre-mRNA 3'end processing complex"/>
    <property type="evidence" value="ECO:0007669"/>
    <property type="project" value="TreeGrafter"/>
</dbReference>
<feature type="region of interest" description="Disordered" evidence="3">
    <location>
        <begin position="248"/>
        <end position="298"/>
    </location>
</feature>
<dbReference type="AlphaFoldDB" id="A0A1I8HZD9"/>
<name>A0A1I8HZD9_9PLAT</name>
<dbReference type="InterPro" id="IPR038294">
    <property type="entry name" value="SLBP_RNA_bind_sf"/>
</dbReference>
<feature type="region of interest" description="Disordered" evidence="3">
    <location>
        <begin position="313"/>
        <end position="334"/>
    </location>
</feature>
<dbReference type="GO" id="GO:0003729">
    <property type="term" value="F:mRNA binding"/>
    <property type="evidence" value="ECO:0007669"/>
    <property type="project" value="InterPro"/>
</dbReference>
<dbReference type="GO" id="GO:0051028">
    <property type="term" value="P:mRNA transport"/>
    <property type="evidence" value="ECO:0007669"/>
    <property type="project" value="TreeGrafter"/>
</dbReference>
<dbReference type="InterPro" id="IPR029344">
    <property type="entry name" value="SLBP_RNA_bind"/>
</dbReference>
<organism evidence="5 6">
    <name type="scientific">Macrostomum lignano</name>
    <dbReference type="NCBI Taxonomy" id="282301"/>
    <lineage>
        <taxon>Eukaryota</taxon>
        <taxon>Metazoa</taxon>
        <taxon>Spiralia</taxon>
        <taxon>Lophotrochozoa</taxon>
        <taxon>Platyhelminthes</taxon>
        <taxon>Rhabditophora</taxon>
        <taxon>Macrostomorpha</taxon>
        <taxon>Macrostomida</taxon>
        <taxon>Macrostomidae</taxon>
        <taxon>Macrostomum</taxon>
    </lineage>
</organism>
<dbReference type="Pfam" id="PF15247">
    <property type="entry name" value="SLBP_RNA_bind"/>
    <property type="match status" value="1"/>
</dbReference>
<evidence type="ECO:0000256" key="2">
    <source>
        <dbReference type="ARBA" id="ARBA00022884"/>
    </source>
</evidence>
<comment type="similarity">
    <text evidence="1">Belongs to the SLBP family.</text>
</comment>
<dbReference type="WBParaSite" id="maker-uti_cns_0008903-snap-gene-0.18-mRNA-1">
    <property type="protein sequence ID" value="maker-uti_cns_0008903-snap-gene-0.18-mRNA-1"/>
    <property type="gene ID" value="maker-uti_cns_0008903-snap-gene-0.18"/>
</dbReference>
<feature type="compositionally biased region" description="Low complexity" evidence="3">
    <location>
        <begin position="248"/>
        <end position="259"/>
    </location>
</feature>